<dbReference type="RefSeq" id="WP_172190306.1">
    <property type="nucleotide sequence ID" value="NZ_CAWPPK010000300.1"/>
</dbReference>
<evidence type="ECO:0000313" key="1">
    <source>
        <dbReference type="EMBL" id="NQE36393.1"/>
    </source>
</evidence>
<sequence>MLEKILLAAGLTLSLQVFPGLSTSATLPKNLVLRSSDRPAQTVKLPLVAVPAGIKPNVQS</sequence>
<organism evidence="1 2">
    <name type="scientific">Microcoleus asticus IPMA8</name>
    <dbReference type="NCBI Taxonomy" id="2563858"/>
    <lineage>
        <taxon>Bacteria</taxon>
        <taxon>Bacillati</taxon>
        <taxon>Cyanobacteriota</taxon>
        <taxon>Cyanophyceae</taxon>
        <taxon>Oscillatoriophycideae</taxon>
        <taxon>Oscillatoriales</taxon>
        <taxon>Microcoleaceae</taxon>
        <taxon>Microcoleus</taxon>
        <taxon>Microcoleus asticus</taxon>
    </lineage>
</organism>
<accession>A0ABX2D2J9</accession>
<name>A0ABX2D2J9_9CYAN</name>
<reference evidence="1 2" key="1">
    <citation type="journal article" date="2020" name="Sci. Rep.">
        <title>A novel cyanobacterial geosmin producer, revising GeoA distribution and dispersion patterns in Bacteria.</title>
        <authorList>
            <person name="Churro C."/>
            <person name="Semedo-Aguiar A.P."/>
            <person name="Silva A.D."/>
            <person name="Pereira-Leal J.B."/>
            <person name="Leite R.B."/>
        </authorList>
    </citation>
    <scope>NUCLEOTIDE SEQUENCE [LARGE SCALE GENOMIC DNA]</scope>
    <source>
        <strain evidence="1 2">IPMA8</strain>
    </source>
</reference>
<protein>
    <submittedName>
        <fullName evidence="1">Uncharacterized protein</fullName>
    </submittedName>
</protein>
<dbReference type="EMBL" id="SRRZ01000083">
    <property type="protein sequence ID" value="NQE36393.1"/>
    <property type="molecule type" value="Genomic_DNA"/>
</dbReference>
<evidence type="ECO:0000313" key="2">
    <source>
        <dbReference type="Proteomes" id="UP000702425"/>
    </source>
</evidence>
<proteinExistence type="predicted"/>
<gene>
    <name evidence="1" type="ORF">E5S67_04158</name>
</gene>
<keyword evidence="2" id="KW-1185">Reference proteome</keyword>
<dbReference type="Proteomes" id="UP000702425">
    <property type="component" value="Unassembled WGS sequence"/>
</dbReference>
<comment type="caution">
    <text evidence="1">The sequence shown here is derived from an EMBL/GenBank/DDBJ whole genome shotgun (WGS) entry which is preliminary data.</text>
</comment>